<feature type="domain" description="TssC1 N-terminal" evidence="1">
    <location>
        <begin position="77"/>
        <end position="374"/>
    </location>
</feature>
<proteinExistence type="predicted"/>
<sequence>MAETSYLPGLFKSVRLERPTDAKPMISEKFVPTLDEKEVTIEARFMSALAALVQNVTPAETDSGDALRFDKGKVLDVVSRIDSMIDDQMNEILHHERFQQMESAWRGLDDLVANTNFKANIAIDLLDAARDELGQDFENNSADVFAGALFDKVYIQEYDQYGGRPFGAMVGLYEFSSSPGDIKWLRAMGKVANAAHCPFVAAVSPKFFGCEKVEEMEAIKDLEGALAHPRYGKWNELRDSEEAAYLGLTFPRYVLRLPWHPDKNPCDDLHFTENAQGDSSKYLWGNSSVLFARNMVKAFENSGWCQSIRGPKGGGLITGLPVDTFFLRGQEELKAPVEIAIPDYREFEFARCGFMPLVYRKGTSEATFFSTQSAKVSKRFKDPKDSENSQLVTNMAYTFSITRLAHYVKCIMRDNIGSTADAPYIQRQIDAWLAGYVTTVASPDDMTVRRFPFKATNVMVEQRTGEIGWYDCKVAVLPHIQFEGLNVELMLESRLG</sequence>
<evidence type="ECO:0000259" key="2">
    <source>
        <dbReference type="Pfam" id="PF18945"/>
    </source>
</evidence>
<feature type="domain" description="TssC1 C-terminal" evidence="2">
    <location>
        <begin position="385"/>
        <end position="495"/>
    </location>
</feature>
<dbReference type="InterPro" id="IPR010269">
    <property type="entry name" value="T6SS_TssC-like"/>
</dbReference>
<dbReference type="PANTHER" id="PTHR35565">
    <property type="entry name" value="CYTOPLASMIC PROTEIN-RELATED"/>
    <property type="match status" value="1"/>
</dbReference>
<comment type="caution">
    <text evidence="3">The sequence shown here is derived from an EMBL/GenBank/DDBJ whole genome shotgun (WGS) entry which is preliminary data.</text>
</comment>
<evidence type="ECO:0000313" key="5">
    <source>
        <dbReference type="Proteomes" id="UP000183760"/>
    </source>
</evidence>
<dbReference type="Pfam" id="PF18945">
    <property type="entry name" value="VipB_2"/>
    <property type="match status" value="1"/>
</dbReference>
<dbReference type="RefSeq" id="WP_046713008.1">
    <property type="nucleotide sequence ID" value="NZ_BJXR01000035.1"/>
</dbReference>
<evidence type="ECO:0000313" key="4">
    <source>
        <dbReference type="EMBL" id="SEU33731.1"/>
    </source>
</evidence>
<dbReference type="EMBL" id="BJXR01000035">
    <property type="protein sequence ID" value="GEN09705.1"/>
    <property type="molecule type" value="Genomic_DNA"/>
</dbReference>
<dbReference type="AlphaFoldDB" id="A0A511T6B3"/>
<name>A0A511T6B3_MYXFU</name>
<protein>
    <submittedName>
        <fullName evidence="3">Intracellular growth locus iglB</fullName>
    </submittedName>
    <submittedName>
        <fullName evidence="4">Type VI secretion system protein ImpC</fullName>
    </submittedName>
</protein>
<dbReference type="Proteomes" id="UP000183760">
    <property type="component" value="Unassembled WGS sequence"/>
</dbReference>
<reference evidence="3 6" key="2">
    <citation type="submission" date="2019-07" db="EMBL/GenBank/DDBJ databases">
        <title>Whole genome shotgun sequence of Myxococcus fulvus NBRC 100333.</title>
        <authorList>
            <person name="Hosoyama A."/>
            <person name="Uohara A."/>
            <person name="Ohji S."/>
            <person name="Ichikawa N."/>
        </authorList>
    </citation>
    <scope>NUCLEOTIDE SEQUENCE [LARGE SCALE GENOMIC DNA]</scope>
    <source>
        <strain evidence="3 6">NBRC 100333</strain>
    </source>
</reference>
<accession>A0A511T6B3</accession>
<evidence type="ECO:0000259" key="1">
    <source>
        <dbReference type="Pfam" id="PF05943"/>
    </source>
</evidence>
<dbReference type="InterPro" id="IPR044031">
    <property type="entry name" value="TssC1_N"/>
</dbReference>
<dbReference type="PANTHER" id="PTHR35565:SF1">
    <property type="entry name" value="TYPE VI SECRETION SYSTEM CONTRACTILE SHEATH LARGE SUBUNIT"/>
    <property type="match status" value="1"/>
</dbReference>
<dbReference type="STRING" id="1334629.MFUL124B02_17310"/>
<organism evidence="3 6">
    <name type="scientific">Myxococcus fulvus</name>
    <dbReference type="NCBI Taxonomy" id="33"/>
    <lineage>
        <taxon>Bacteria</taxon>
        <taxon>Pseudomonadati</taxon>
        <taxon>Myxococcota</taxon>
        <taxon>Myxococcia</taxon>
        <taxon>Myxococcales</taxon>
        <taxon>Cystobacterineae</taxon>
        <taxon>Myxococcaceae</taxon>
        <taxon>Myxococcus</taxon>
    </lineage>
</organism>
<dbReference type="Pfam" id="PF05943">
    <property type="entry name" value="VipB"/>
    <property type="match status" value="1"/>
</dbReference>
<gene>
    <name evidence="3" type="primary">iglB2</name>
    <name evidence="3" type="ORF">MFU01_47420</name>
    <name evidence="4" type="ORF">SAMN05443572_109356</name>
</gene>
<keyword evidence="5" id="KW-1185">Reference proteome</keyword>
<dbReference type="InterPro" id="IPR044032">
    <property type="entry name" value="TssC1_C"/>
</dbReference>
<reference evidence="4 5" key="1">
    <citation type="submission" date="2016-10" db="EMBL/GenBank/DDBJ databases">
        <authorList>
            <person name="Varghese N."/>
            <person name="Submissions S."/>
        </authorList>
    </citation>
    <scope>NUCLEOTIDE SEQUENCE [LARGE SCALE GENOMIC DNA]</scope>
    <source>
        <strain evidence="4 5">DSM 16525</strain>
    </source>
</reference>
<dbReference type="NCBIfam" id="TIGR03355">
    <property type="entry name" value="VI_chp_2"/>
    <property type="match status" value="1"/>
</dbReference>
<evidence type="ECO:0000313" key="3">
    <source>
        <dbReference type="EMBL" id="GEN09705.1"/>
    </source>
</evidence>
<evidence type="ECO:0000313" key="6">
    <source>
        <dbReference type="Proteomes" id="UP000321514"/>
    </source>
</evidence>
<dbReference type="EMBL" id="FOIB01000009">
    <property type="protein sequence ID" value="SEU33731.1"/>
    <property type="molecule type" value="Genomic_DNA"/>
</dbReference>
<dbReference type="OrthoDB" id="9764000at2"/>
<dbReference type="Proteomes" id="UP000321514">
    <property type="component" value="Unassembled WGS sequence"/>
</dbReference>